<dbReference type="InterPro" id="IPR040746">
    <property type="entry name" value="THO1_MOS11_C"/>
</dbReference>
<dbReference type="SUPFAM" id="SSF68906">
    <property type="entry name" value="SAP domain"/>
    <property type="match status" value="1"/>
</dbReference>
<name>A0A1Y1Y5F9_9FUNG</name>
<evidence type="ECO:0000313" key="5">
    <source>
        <dbReference type="EMBL" id="ORX93247.1"/>
    </source>
</evidence>
<dbReference type="InterPro" id="IPR036361">
    <property type="entry name" value="SAP_dom_sf"/>
</dbReference>
<feature type="compositionally biased region" description="Basic and acidic residues" evidence="3">
    <location>
        <begin position="117"/>
        <end position="156"/>
    </location>
</feature>
<keyword evidence="6" id="KW-1185">Reference proteome</keyword>
<dbReference type="PROSITE" id="PS50800">
    <property type="entry name" value="SAP"/>
    <property type="match status" value="1"/>
</dbReference>
<feature type="compositionally biased region" description="Polar residues" evidence="3">
    <location>
        <begin position="70"/>
        <end position="80"/>
    </location>
</feature>
<evidence type="ECO:0000256" key="3">
    <source>
        <dbReference type="SAM" id="MobiDB-lite"/>
    </source>
</evidence>
<dbReference type="Pfam" id="PF18592">
    <property type="entry name" value="Tho1_MOS11_C"/>
    <property type="match status" value="1"/>
</dbReference>
<gene>
    <name evidence="5" type="ORF">K493DRAFT_316102</name>
</gene>
<dbReference type="OrthoDB" id="272357at2759"/>
<dbReference type="EMBL" id="MCFE01000242">
    <property type="protein sequence ID" value="ORX93247.1"/>
    <property type="molecule type" value="Genomic_DNA"/>
</dbReference>
<feature type="domain" description="SAP" evidence="4">
    <location>
        <begin position="9"/>
        <end position="43"/>
    </location>
</feature>
<dbReference type="PANTHER" id="PTHR46551">
    <property type="entry name" value="SAP DOMAIN-CONTAINING RIBONUCLEOPROTEIN"/>
    <property type="match status" value="1"/>
</dbReference>
<dbReference type="Pfam" id="PF02037">
    <property type="entry name" value="SAP"/>
    <property type="match status" value="1"/>
</dbReference>
<comment type="similarity">
    <text evidence="2">Belongs to the SAP domain-containing ribonucleoprotein family.</text>
</comment>
<keyword evidence="1" id="KW-0597">Phosphoprotein</keyword>
<evidence type="ECO:0000313" key="6">
    <source>
        <dbReference type="Proteomes" id="UP000193498"/>
    </source>
</evidence>
<feature type="region of interest" description="Disordered" evidence="3">
    <location>
        <begin position="181"/>
        <end position="294"/>
    </location>
</feature>
<feature type="region of interest" description="Disordered" evidence="3">
    <location>
        <begin position="46"/>
        <end position="157"/>
    </location>
</feature>
<dbReference type="InParanoid" id="A0A1Y1Y5F9"/>
<evidence type="ECO:0000259" key="4">
    <source>
        <dbReference type="PROSITE" id="PS50800"/>
    </source>
</evidence>
<dbReference type="Proteomes" id="UP000193498">
    <property type="component" value="Unassembled WGS sequence"/>
</dbReference>
<dbReference type="FunCoup" id="A0A1Y1Y5F9">
    <property type="interactions" value="944"/>
</dbReference>
<accession>A0A1Y1Y5F9</accession>
<dbReference type="PANTHER" id="PTHR46551:SF1">
    <property type="entry name" value="SAP DOMAIN-CONTAINING RIBONUCLEOPROTEIN"/>
    <property type="match status" value="1"/>
</dbReference>
<dbReference type="InterPro" id="IPR052240">
    <property type="entry name" value="SAP_domain_ribonucleoprotein"/>
</dbReference>
<protein>
    <recommendedName>
        <fullName evidence="4">SAP domain-containing protein</fullName>
    </recommendedName>
</protein>
<proteinExistence type="inferred from homology"/>
<dbReference type="GO" id="GO:0016973">
    <property type="term" value="P:poly(A)+ mRNA export from nucleus"/>
    <property type="evidence" value="ECO:0007669"/>
    <property type="project" value="TreeGrafter"/>
</dbReference>
<dbReference type="Gene3D" id="1.10.720.30">
    <property type="entry name" value="SAP domain"/>
    <property type="match status" value="1"/>
</dbReference>
<reference evidence="5 6" key="1">
    <citation type="submission" date="2016-07" db="EMBL/GenBank/DDBJ databases">
        <title>Pervasive Adenine N6-methylation of Active Genes in Fungi.</title>
        <authorList>
            <consortium name="DOE Joint Genome Institute"/>
            <person name="Mondo S.J."/>
            <person name="Dannebaum R.O."/>
            <person name="Kuo R.C."/>
            <person name="Labutti K."/>
            <person name="Haridas S."/>
            <person name="Kuo A."/>
            <person name="Salamov A."/>
            <person name="Ahrendt S.R."/>
            <person name="Lipzen A."/>
            <person name="Sullivan W."/>
            <person name="Andreopoulos W.B."/>
            <person name="Clum A."/>
            <person name="Lindquist E."/>
            <person name="Daum C."/>
            <person name="Ramamoorthy G.K."/>
            <person name="Gryganskyi A."/>
            <person name="Culley D."/>
            <person name="Magnuson J.K."/>
            <person name="James T.Y."/>
            <person name="O'Malley M.A."/>
            <person name="Stajich J.E."/>
            <person name="Spatafora J.W."/>
            <person name="Visel A."/>
            <person name="Grigoriev I.V."/>
        </authorList>
    </citation>
    <scope>NUCLEOTIDE SEQUENCE [LARGE SCALE GENOMIC DNA]</scope>
    <source>
        <strain evidence="5 6">CBS 931.73</strain>
    </source>
</reference>
<organism evidence="5 6">
    <name type="scientific">Basidiobolus meristosporus CBS 931.73</name>
    <dbReference type="NCBI Taxonomy" id="1314790"/>
    <lineage>
        <taxon>Eukaryota</taxon>
        <taxon>Fungi</taxon>
        <taxon>Fungi incertae sedis</taxon>
        <taxon>Zoopagomycota</taxon>
        <taxon>Entomophthoromycotina</taxon>
        <taxon>Basidiobolomycetes</taxon>
        <taxon>Basidiobolales</taxon>
        <taxon>Basidiobolaceae</taxon>
        <taxon>Basidiobolus</taxon>
    </lineage>
</organism>
<feature type="compositionally biased region" description="Basic and acidic residues" evidence="3">
    <location>
        <begin position="236"/>
        <end position="246"/>
    </location>
</feature>
<evidence type="ECO:0000256" key="1">
    <source>
        <dbReference type="ARBA" id="ARBA00022553"/>
    </source>
</evidence>
<evidence type="ECO:0000256" key="2">
    <source>
        <dbReference type="ARBA" id="ARBA00046328"/>
    </source>
</evidence>
<dbReference type="AlphaFoldDB" id="A0A1Y1Y5F9"/>
<dbReference type="InterPro" id="IPR003034">
    <property type="entry name" value="SAP_dom"/>
</dbReference>
<sequence length="294" mass="32785">MSSVDLNSLKKLKVAELKELLTKEGLSGTGKKEELLQRLSEHYKSKGLAQTEEDELPELAPPENFDWTESGLSNETSGDSNDPAIADATEDQLPGELTQPATPPKEDVNPPATTEPVNKDPSEDKENVEKEEKLDTQAKEVEDKEREANVAAELEKRRQRALRFGIPLSESTKVVERAMKFGTAMPDKKETKTSPLDLPLGEGQRDYRGQQGYRGRGRGRGGRYGQANPRNNLQIEPEKLQKRQERFGIVNNKAVSSAPIDPAEEERRKKRAERFGNMAQSQEVSPSKKPKPEA</sequence>
<comment type="caution">
    <text evidence="5">The sequence shown here is derived from an EMBL/GenBank/DDBJ whole genome shotgun (WGS) entry which is preliminary data.</text>
</comment>
<dbReference type="STRING" id="1314790.A0A1Y1Y5F9"/>
<dbReference type="GO" id="GO:0005634">
    <property type="term" value="C:nucleus"/>
    <property type="evidence" value="ECO:0007669"/>
    <property type="project" value="TreeGrafter"/>
</dbReference>
<dbReference type="SMART" id="SM00513">
    <property type="entry name" value="SAP"/>
    <property type="match status" value="1"/>
</dbReference>